<sequence length="104" mass="10913">MFNSRKTIGMQALKITMASVAVSCLGVAVFAAPMTMTPKAKIALNGDIVEHRSAYTPGYAPLAAGPALQLGRATVGEEEDCVRVTRMVGPDGRIYVSRGLVCAN</sequence>
<reference evidence="1 2" key="1">
    <citation type="submission" date="2017-10" db="EMBL/GenBank/DDBJ databases">
        <title>Genome announcement of Methylocella silvestris TVC from permafrost.</title>
        <authorList>
            <person name="Wang J."/>
            <person name="Geng K."/>
            <person name="Ul-Haque F."/>
            <person name="Crombie A.T."/>
            <person name="Street L.E."/>
            <person name="Wookey P.A."/>
            <person name="Murrell J.C."/>
            <person name="Pratscher J."/>
        </authorList>
    </citation>
    <scope>NUCLEOTIDE SEQUENCE [LARGE SCALE GENOMIC DNA]</scope>
    <source>
        <strain evidence="1 2">TVC</strain>
    </source>
</reference>
<name>A0A2J7TKC3_METSI</name>
<dbReference type="EMBL" id="PDZR01000002">
    <property type="protein sequence ID" value="PNG27177.1"/>
    <property type="molecule type" value="Genomic_DNA"/>
</dbReference>
<dbReference type="OrthoDB" id="8450110at2"/>
<dbReference type="AlphaFoldDB" id="A0A2J7TKC3"/>
<proteinExistence type="predicted"/>
<gene>
    <name evidence="1" type="ORF">CR492_03540</name>
</gene>
<evidence type="ECO:0000313" key="1">
    <source>
        <dbReference type="EMBL" id="PNG27177.1"/>
    </source>
</evidence>
<dbReference type="RefSeq" id="WP_102842374.1">
    <property type="nucleotide sequence ID" value="NZ_PDZR01000002.1"/>
</dbReference>
<comment type="caution">
    <text evidence="1">The sequence shown here is derived from an EMBL/GenBank/DDBJ whole genome shotgun (WGS) entry which is preliminary data.</text>
</comment>
<organism evidence="1 2">
    <name type="scientific">Methylocella silvestris</name>
    <dbReference type="NCBI Taxonomy" id="199596"/>
    <lineage>
        <taxon>Bacteria</taxon>
        <taxon>Pseudomonadati</taxon>
        <taxon>Pseudomonadota</taxon>
        <taxon>Alphaproteobacteria</taxon>
        <taxon>Hyphomicrobiales</taxon>
        <taxon>Beijerinckiaceae</taxon>
        <taxon>Methylocella</taxon>
    </lineage>
</organism>
<dbReference type="Proteomes" id="UP000236286">
    <property type="component" value="Unassembled WGS sequence"/>
</dbReference>
<evidence type="ECO:0000313" key="2">
    <source>
        <dbReference type="Proteomes" id="UP000236286"/>
    </source>
</evidence>
<accession>A0A2J7TKC3</accession>
<protein>
    <submittedName>
        <fullName evidence="1">Uncharacterized protein</fullName>
    </submittedName>
</protein>